<dbReference type="Proteomes" id="UP000009309">
    <property type="component" value="Unassembled WGS sequence"/>
</dbReference>
<dbReference type="Pfam" id="PF11008">
    <property type="entry name" value="DUF2846"/>
    <property type="match status" value="1"/>
</dbReference>
<dbReference type="STRING" id="1185876.BN8_04556"/>
<evidence type="ECO:0000313" key="3">
    <source>
        <dbReference type="Proteomes" id="UP000009309"/>
    </source>
</evidence>
<protein>
    <recommendedName>
        <fullName evidence="1">DUF2846 domain-containing protein</fullName>
    </recommendedName>
</protein>
<gene>
    <name evidence="2" type="ORF">BN8_04556</name>
</gene>
<dbReference type="InterPro" id="IPR022548">
    <property type="entry name" value="DUF2846"/>
</dbReference>
<evidence type="ECO:0000259" key="1">
    <source>
        <dbReference type="Pfam" id="PF11008"/>
    </source>
</evidence>
<sequence length="139" mass="16010">MKAMLLIPLWLLITGLFEDRWQPRNGQARVIIYRQREFGSTHYDITINDRKQGALPTNRYIQVDISPGRIKIESKKDYFSDNQTLWLNAQAGHTYYVKAVEEVDFLSRTLLIAPISEEQAQRELQKIKPIAGSSSATTN</sequence>
<keyword evidence="3" id="KW-1185">Reference proteome</keyword>
<dbReference type="OrthoDB" id="954671at2"/>
<accession>I2GN28</accession>
<feature type="domain" description="DUF2846" evidence="1">
    <location>
        <begin position="25"/>
        <end position="101"/>
    </location>
</feature>
<comment type="caution">
    <text evidence="2">The sequence shown here is derived from an EMBL/GenBank/DDBJ whole genome shotgun (WGS) entry which is preliminary data.</text>
</comment>
<evidence type="ECO:0000313" key="2">
    <source>
        <dbReference type="EMBL" id="CCH55306.1"/>
    </source>
</evidence>
<reference evidence="2 3" key="1">
    <citation type="journal article" date="2012" name="J. Bacteriol.">
        <title>Genome Sequence of the Filamentous Bacterium Fibrisoma limi BUZ 3T.</title>
        <authorList>
            <person name="Filippini M."/>
            <person name="Qi W."/>
            <person name="Jaenicke S."/>
            <person name="Goesmann A."/>
            <person name="Smits T.H."/>
            <person name="Bagheri H.C."/>
        </authorList>
    </citation>
    <scope>NUCLEOTIDE SEQUENCE [LARGE SCALE GENOMIC DNA]</scope>
    <source>
        <strain evidence="3">BUZ 3T</strain>
    </source>
</reference>
<organism evidence="2 3">
    <name type="scientific">Fibrisoma limi BUZ 3</name>
    <dbReference type="NCBI Taxonomy" id="1185876"/>
    <lineage>
        <taxon>Bacteria</taxon>
        <taxon>Pseudomonadati</taxon>
        <taxon>Bacteroidota</taxon>
        <taxon>Cytophagia</taxon>
        <taxon>Cytophagales</taxon>
        <taxon>Spirosomataceae</taxon>
        <taxon>Fibrisoma</taxon>
    </lineage>
</organism>
<proteinExistence type="predicted"/>
<name>I2GN28_9BACT</name>
<dbReference type="RefSeq" id="WP_009283874.1">
    <property type="nucleotide sequence ID" value="NZ_CAIT01000009.1"/>
</dbReference>
<dbReference type="EMBL" id="CAIT01000009">
    <property type="protein sequence ID" value="CCH55306.1"/>
    <property type="molecule type" value="Genomic_DNA"/>
</dbReference>
<dbReference type="eggNOG" id="ENOG5033N2G">
    <property type="taxonomic scope" value="Bacteria"/>
</dbReference>
<dbReference type="AlphaFoldDB" id="I2GN28"/>